<dbReference type="Proteomes" id="UP001175000">
    <property type="component" value="Unassembled WGS sequence"/>
</dbReference>
<proteinExistence type="predicted"/>
<dbReference type="AlphaFoldDB" id="A0AA39XH44"/>
<evidence type="ECO:0000313" key="2">
    <source>
        <dbReference type="EMBL" id="KAK0633903.1"/>
    </source>
</evidence>
<feature type="signal peptide" evidence="1">
    <location>
        <begin position="1"/>
        <end position="19"/>
    </location>
</feature>
<sequence length="409" mass="44288">MKLRIAAVIGALSVAEAQSQTVTTWFSTSAVSLGFVSSWRVVHYGSTPVTPIPTSRPGPIYETNVIYEPTKSRNINITATQYSTQATLPISTELRTVRRTVLGVYTVSSNGTGTATSWVTPTVATVTFRPKFCAGNASAPKTTITQYTGEYTPFPGQLVTETRTAFPTAVTSHVKVIYQSHVFPFTGTTVSFTSIATVTSYLSTTTLTTTHTTTLFPRDPLHLFPYTVTIYPTTTTTTISSPYLAHTALPTTIPCPPDSTLTVTHHLRCAPSNLISSQNDRGVAIRWDSEKWVIPLTSRFNSDLFADATKDPSVCCQLCVDNEGCAGGEWKRDWGDGCRLYYYFGHFEDGGGEKRGDGGNGTMETGMGRETCGLGQELEYYADEDRWPGQASFVHGGCGRLGYGGVKSG</sequence>
<evidence type="ECO:0000256" key="1">
    <source>
        <dbReference type="SAM" id="SignalP"/>
    </source>
</evidence>
<dbReference type="EMBL" id="JAULSU010000001">
    <property type="protein sequence ID" value="KAK0633903.1"/>
    <property type="molecule type" value="Genomic_DNA"/>
</dbReference>
<keyword evidence="1" id="KW-0732">Signal</keyword>
<reference evidence="2" key="1">
    <citation type="submission" date="2023-06" db="EMBL/GenBank/DDBJ databases">
        <title>Genome-scale phylogeny and comparative genomics of the fungal order Sordariales.</title>
        <authorList>
            <consortium name="Lawrence Berkeley National Laboratory"/>
            <person name="Hensen N."/>
            <person name="Bonometti L."/>
            <person name="Westerberg I."/>
            <person name="Brannstrom I.O."/>
            <person name="Guillou S."/>
            <person name="Cros-Aarteil S."/>
            <person name="Calhoun S."/>
            <person name="Haridas S."/>
            <person name="Kuo A."/>
            <person name="Mondo S."/>
            <person name="Pangilinan J."/>
            <person name="Riley R."/>
            <person name="Labutti K."/>
            <person name="Andreopoulos B."/>
            <person name="Lipzen A."/>
            <person name="Chen C."/>
            <person name="Yanf M."/>
            <person name="Daum C."/>
            <person name="Ng V."/>
            <person name="Clum A."/>
            <person name="Steindorff A."/>
            <person name="Ohm R."/>
            <person name="Martin F."/>
            <person name="Silar P."/>
            <person name="Natvig D."/>
            <person name="Lalanne C."/>
            <person name="Gautier V."/>
            <person name="Ament-Velasquez S.L."/>
            <person name="Kruys A."/>
            <person name="Hutchinson M.I."/>
            <person name="Powell A.J."/>
            <person name="Barry K."/>
            <person name="Miller A.N."/>
            <person name="Grigoriev I.V."/>
            <person name="Debuchy R."/>
            <person name="Gladieux P."/>
            <person name="Thoren M.H."/>
            <person name="Johannesson H."/>
        </authorList>
    </citation>
    <scope>NUCLEOTIDE SEQUENCE</scope>
    <source>
        <strain evidence="2">CBS 606.72</strain>
    </source>
</reference>
<evidence type="ECO:0000313" key="3">
    <source>
        <dbReference type="Proteomes" id="UP001175000"/>
    </source>
</evidence>
<accession>A0AA39XH44</accession>
<keyword evidence="3" id="KW-1185">Reference proteome</keyword>
<organism evidence="2 3">
    <name type="scientific">Immersiella caudata</name>
    <dbReference type="NCBI Taxonomy" id="314043"/>
    <lineage>
        <taxon>Eukaryota</taxon>
        <taxon>Fungi</taxon>
        <taxon>Dikarya</taxon>
        <taxon>Ascomycota</taxon>
        <taxon>Pezizomycotina</taxon>
        <taxon>Sordariomycetes</taxon>
        <taxon>Sordariomycetidae</taxon>
        <taxon>Sordariales</taxon>
        <taxon>Lasiosphaeriaceae</taxon>
        <taxon>Immersiella</taxon>
    </lineage>
</organism>
<feature type="chain" id="PRO_5041355219" evidence="1">
    <location>
        <begin position="20"/>
        <end position="409"/>
    </location>
</feature>
<comment type="caution">
    <text evidence="2">The sequence shown here is derived from an EMBL/GenBank/DDBJ whole genome shotgun (WGS) entry which is preliminary data.</text>
</comment>
<name>A0AA39XH44_9PEZI</name>
<gene>
    <name evidence="2" type="ORF">B0T14DRAFT_491986</name>
</gene>
<protein>
    <submittedName>
        <fullName evidence="2">Uncharacterized protein</fullName>
    </submittedName>
</protein>